<gene>
    <name evidence="1" type="ORF">V1525DRAFT_325345</name>
</gene>
<evidence type="ECO:0000313" key="1">
    <source>
        <dbReference type="EMBL" id="KAK9233937.1"/>
    </source>
</evidence>
<feature type="non-terminal residue" evidence="1">
    <location>
        <position position="1"/>
    </location>
</feature>
<evidence type="ECO:0000313" key="2">
    <source>
        <dbReference type="Proteomes" id="UP001433508"/>
    </source>
</evidence>
<name>A0ACC3SQP9_LIPKO</name>
<comment type="caution">
    <text evidence="1">The sequence shown here is derived from an EMBL/GenBank/DDBJ whole genome shotgun (WGS) entry which is preliminary data.</text>
</comment>
<protein>
    <submittedName>
        <fullName evidence="1">Uncharacterized protein</fullName>
    </submittedName>
</protein>
<dbReference type="Proteomes" id="UP001433508">
    <property type="component" value="Unassembled WGS sequence"/>
</dbReference>
<organism evidence="1 2">
    <name type="scientific">Lipomyces kononenkoae</name>
    <name type="common">Yeast</name>
    <dbReference type="NCBI Taxonomy" id="34357"/>
    <lineage>
        <taxon>Eukaryota</taxon>
        <taxon>Fungi</taxon>
        <taxon>Dikarya</taxon>
        <taxon>Ascomycota</taxon>
        <taxon>Saccharomycotina</taxon>
        <taxon>Lipomycetes</taxon>
        <taxon>Lipomycetales</taxon>
        <taxon>Lipomycetaceae</taxon>
        <taxon>Lipomyces</taxon>
    </lineage>
</organism>
<proteinExistence type="predicted"/>
<keyword evidence="2" id="KW-1185">Reference proteome</keyword>
<dbReference type="EMBL" id="MU971546">
    <property type="protein sequence ID" value="KAK9233937.1"/>
    <property type="molecule type" value="Genomic_DNA"/>
</dbReference>
<reference evidence="2" key="1">
    <citation type="journal article" date="2024" name="Front. Bioeng. Biotechnol.">
        <title>Genome-scale model development and genomic sequencing of the oleaginous clade Lipomyces.</title>
        <authorList>
            <person name="Czajka J.J."/>
            <person name="Han Y."/>
            <person name="Kim J."/>
            <person name="Mondo S.J."/>
            <person name="Hofstad B.A."/>
            <person name="Robles A."/>
            <person name="Haridas S."/>
            <person name="Riley R."/>
            <person name="LaButti K."/>
            <person name="Pangilinan J."/>
            <person name="Andreopoulos W."/>
            <person name="Lipzen A."/>
            <person name="Yan J."/>
            <person name="Wang M."/>
            <person name="Ng V."/>
            <person name="Grigoriev I.V."/>
            <person name="Spatafora J.W."/>
            <person name="Magnuson J.K."/>
            <person name="Baker S.E."/>
            <person name="Pomraning K.R."/>
        </authorList>
    </citation>
    <scope>NUCLEOTIDE SEQUENCE [LARGE SCALE GENOMIC DNA]</scope>
    <source>
        <strain evidence="2">CBS 7786</strain>
    </source>
</reference>
<sequence length="109" mass="13024">CDLIQANGEISPQSALTRLRIMALWIARTAQRKQHWKLVCQSNRLKDGFIEYDVDTRWNFTHRMLRDALNAKLQIKKWAESQSYLPAFTTEDWARLEQIDMILRKFEEL</sequence>
<feature type="non-terminal residue" evidence="1">
    <location>
        <position position="109"/>
    </location>
</feature>
<accession>A0ACC3SQP9</accession>